<dbReference type="InterPro" id="IPR001128">
    <property type="entry name" value="Cyt_P450"/>
</dbReference>
<comment type="cofactor">
    <cofactor evidence="1 8">
        <name>heme</name>
        <dbReference type="ChEBI" id="CHEBI:30413"/>
    </cofactor>
</comment>
<dbReference type="GO" id="GO:0006629">
    <property type="term" value="P:lipid metabolic process"/>
    <property type="evidence" value="ECO:0007669"/>
    <property type="project" value="UniProtKB-ARBA"/>
</dbReference>
<dbReference type="InterPro" id="IPR036396">
    <property type="entry name" value="Cyt_P450_sf"/>
</dbReference>
<evidence type="ECO:0000313" key="9">
    <source>
        <dbReference type="EMBL" id="RXI06920.1"/>
    </source>
</evidence>
<dbReference type="AlphaFoldDB" id="A0A498KEZ6"/>
<dbReference type="GO" id="GO:0016705">
    <property type="term" value="F:oxidoreductase activity, acting on paired donors, with incorporation or reduction of molecular oxygen"/>
    <property type="evidence" value="ECO:0007669"/>
    <property type="project" value="InterPro"/>
</dbReference>
<organism evidence="9 10">
    <name type="scientific">Malus domestica</name>
    <name type="common">Apple</name>
    <name type="synonym">Pyrus malus</name>
    <dbReference type="NCBI Taxonomy" id="3750"/>
    <lineage>
        <taxon>Eukaryota</taxon>
        <taxon>Viridiplantae</taxon>
        <taxon>Streptophyta</taxon>
        <taxon>Embryophyta</taxon>
        <taxon>Tracheophyta</taxon>
        <taxon>Spermatophyta</taxon>
        <taxon>Magnoliopsida</taxon>
        <taxon>eudicotyledons</taxon>
        <taxon>Gunneridae</taxon>
        <taxon>Pentapetalae</taxon>
        <taxon>rosids</taxon>
        <taxon>fabids</taxon>
        <taxon>Rosales</taxon>
        <taxon>Rosaceae</taxon>
        <taxon>Amygdaloideae</taxon>
        <taxon>Maleae</taxon>
        <taxon>Malus</taxon>
    </lineage>
</organism>
<dbReference type="Proteomes" id="UP000290289">
    <property type="component" value="Chromosome 2"/>
</dbReference>
<evidence type="ECO:0000256" key="3">
    <source>
        <dbReference type="ARBA" id="ARBA00022617"/>
    </source>
</evidence>
<dbReference type="CDD" id="cd11064">
    <property type="entry name" value="CYP86A"/>
    <property type="match status" value="1"/>
</dbReference>
<dbReference type="STRING" id="3750.A0A498KEZ6"/>
<keyword evidence="7" id="KW-0503">Monooxygenase</keyword>
<feature type="binding site" description="axial binding residue" evidence="8">
    <location>
        <position position="977"/>
    </location>
    <ligand>
        <name>heme</name>
        <dbReference type="ChEBI" id="CHEBI:30413"/>
    </ligand>
    <ligandPart>
        <name>Fe</name>
        <dbReference type="ChEBI" id="CHEBI:18248"/>
    </ligandPart>
</feature>
<evidence type="ECO:0000313" key="10">
    <source>
        <dbReference type="Proteomes" id="UP000290289"/>
    </source>
</evidence>
<dbReference type="GO" id="GO:0005506">
    <property type="term" value="F:iron ion binding"/>
    <property type="evidence" value="ECO:0007669"/>
    <property type="project" value="InterPro"/>
</dbReference>
<keyword evidence="4 8" id="KW-0479">Metal-binding</keyword>
<evidence type="ECO:0000256" key="8">
    <source>
        <dbReference type="PIRSR" id="PIRSR602401-1"/>
    </source>
</evidence>
<evidence type="ECO:0000256" key="2">
    <source>
        <dbReference type="ARBA" id="ARBA00010617"/>
    </source>
</evidence>
<evidence type="ECO:0000256" key="5">
    <source>
        <dbReference type="ARBA" id="ARBA00023002"/>
    </source>
</evidence>
<keyword evidence="5" id="KW-0560">Oxidoreductase</keyword>
<evidence type="ECO:0008006" key="11">
    <source>
        <dbReference type="Google" id="ProtNLM"/>
    </source>
</evidence>
<evidence type="ECO:0000256" key="6">
    <source>
        <dbReference type="ARBA" id="ARBA00023004"/>
    </source>
</evidence>
<reference evidence="9 10" key="1">
    <citation type="submission" date="2018-10" db="EMBL/GenBank/DDBJ databases">
        <title>A high-quality apple genome assembly.</title>
        <authorList>
            <person name="Hu J."/>
        </authorList>
    </citation>
    <scope>NUCLEOTIDE SEQUENCE [LARGE SCALE GENOMIC DNA]</scope>
    <source>
        <strain evidence="10">cv. HFTH1</strain>
        <tissue evidence="9">Young leaf</tissue>
    </source>
</reference>
<dbReference type="PANTHER" id="PTHR24296">
    <property type="entry name" value="CYTOCHROME P450"/>
    <property type="match status" value="1"/>
</dbReference>
<dbReference type="Gene3D" id="1.10.630.10">
    <property type="entry name" value="Cytochrome P450"/>
    <property type="match status" value="4"/>
</dbReference>
<dbReference type="InterPro" id="IPR017972">
    <property type="entry name" value="Cyt_P450_CS"/>
</dbReference>
<evidence type="ECO:0000256" key="4">
    <source>
        <dbReference type="ARBA" id="ARBA00022723"/>
    </source>
</evidence>
<accession>A0A498KEZ6</accession>
<sequence length="1032" mass="119919">MLSQTNLRWGFSLSSSPPYFCFSSYVFVHTQNLHWKVYPRPELPYIKVAKTHSTFQLLVPDHNEVYMADMRKIEHVLKTNFASYSKGAFTQSILSDIFGQGIFVVDGEKWKQQRKLASFEFSTRVLRDASCSVFRRNAAKLVRIFFEISCSRGVFDMHVRFAYEMYLGFHIQKLHCLERSSKEGTAFMKAYDESTALTYFRYIDPFWKLKRIFNLGFEAFLKNYVKVVDDFMHQVINSRRRLQEEQKDVVSKFYITTFALQNIDKEDILLRVKNPEEMNDKYLRDIILNFMFTGKDTSATTLSSYSRTNALSLRSADIDLKALPCSSNSMYDGRCVDADDILPDGFRVRKGDNVNYITYAMGRMPYIWGKDAEISDLKDGLKMEFSSPNHPSNSSHFTLAGPRICLGKDFAYRLMQIVAMALLSFFRFKLADETKPVTYRTMFTLHIDGKVDDILPDGFRWRKGDGVYYMAYAMGRMPYVWGEDAEDFRPERWLKNGIFQPESPFKFIAFHEGPRICLGKDFAYRQMKIVSTALFFFFRFKLADETKNVTIFTGKSIRNQNYPPVKGTVFHQFLYFNRLYDYQTEVAKTHSTYRLLAVDHSQLYTTDTRNIEHVLKTNFASYSKGAFNQSILSDIFGQGIFVVDGEKWKQQRKLASFEFSTRVLRDVSCSVFRRNAAKLVRVVLGISSSGRVFDMQDLLMRCTLDSIFKVGFGIELHCLEGSSKEGTAFMKAFDESTALTYFRYVDPFWKLKRIFNLGSEASLKKYVNVIDDFVHQVISNKRRLQDEQKNVIDKEDILSRFLLESVKNPEEMNDKYLRDIILNFMIAGKDTSANTLSWLFYMLSKNPLIQEKVVQEVRDVVGNQVGEAKVDEFMENIIEETLERMHYLHAALTETLRLYPAVPIDGRCADVDDILPDGFRVRKGDNVNYITYAMGRMPYIWGNDANDFRPERWLENGIFQPESPFKFVAFHAGPRICLGKDFAYRQMKIVAMALLSFFRFKLADETKPVTYRTMFTLHIDGSLPMIAVPRTT</sequence>
<dbReference type="GO" id="GO:0004497">
    <property type="term" value="F:monooxygenase activity"/>
    <property type="evidence" value="ECO:0007669"/>
    <property type="project" value="UniProtKB-KW"/>
</dbReference>
<dbReference type="Pfam" id="PF00067">
    <property type="entry name" value="p450"/>
    <property type="match status" value="4"/>
</dbReference>
<keyword evidence="10" id="KW-1185">Reference proteome</keyword>
<keyword evidence="6 8" id="KW-0408">Iron</keyword>
<comment type="similarity">
    <text evidence="2">Belongs to the cytochrome P450 family.</text>
</comment>
<keyword evidence="3 8" id="KW-0349">Heme</keyword>
<dbReference type="InterPro" id="IPR002401">
    <property type="entry name" value="Cyt_P450_E_grp-I"/>
</dbReference>
<dbReference type="EMBL" id="RDQH01000328">
    <property type="protein sequence ID" value="RXI06920.1"/>
    <property type="molecule type" value="Genomic_DNA"/>
</dbReference>
<name>A0A498KEZ6_MALDO</name>
<proteinExistence type="inferred from homology"/>
<comment type="caution">
    <text evidence="9">The sequence shown here is derived from an EMBL/GenBank/DDBJ whole genome shotgun (WGS) entry which is preliminary data.</text>
</comment>
<gene>
    <name evidence="9" type="ORF">DVH24_026056</name>
</gene>
<dbReference type="PROSITE" id="PS00086">
    <property type="entry name" value="CYTOCHROME_P450"/>
    <property type="match status" value="2"/>
</dbReference>
<protein>
    <recommendedName>
        <fullName evidence="11">Cytochrome P450</fullName>
    </recommendedName>
</protein>
<dbReference type="GO" id="GO:0020037">
    <property type="term" value="F:heme binding"/>
    <property type="evidence" value="ECO:0007669"/>
    <property type="project" value="InterPro"/>
</dbReference>
<dbReference type="SUPFAM" id="SSF48264">
    <property type="entry name" value="Cytochrome P450"/>
    <property type="match status" value="3"/>
</dbReference>
<dbReference type="PRINTS" id="PR00463">
    <property type="entry name" value="EP450I"/>
</dbReference>
<evidence type="ECO:0000256" key="1">
    <source>
        <dbReference type="ARBA" id="ARBA00001971"/>
    </source>
</evidence>
<dbReference type="PRINTS" id="PR00385">
    <property type="entry name" value="P450"/>
</dbReference>
<evidence type="ECO:0000256" key="7">
    <source>
        <dbReference type="ARBA" id="ARBA00023033"/>
    </source>
</evidence>